<evidence type="ECO:0000313" key="2">
    <source>
        <dbReference type="Proteomes" id="UP001362999"/>
    </source>
</evidence>
<keyword evidence="2" id="KW-1185">Reference proteome</keyword>
<comment type="caution">
    <text evidence="1">The sequence shown here is derived from an EMBL/GenBank/DDBJ whole genome shotgun (WGS) entry which is preliminary data.</text>
</comment>
<evidence type="ECO:0000313" key="1">
    <source>
        <dbReference type="EMBL" id="KAK7028721.1"/>
    </source>
</evidence>
<proteinExistence type="predicted"/>
<protein>
    <submittedName>
        <fullName evidence="1">Uncharacterized protein</fullName>
    </submittedName>
</protein>
<organism evidence="1 2">
    <name type="scientific">Favolaschia claudopus</name>
    <dbReference type="NCBI Taxonomy" id="2862362"/>
    <lineage>
        <taxon>Eukaryota</taxon>
        <taxon>Fungi</taxon>
        <taxon>Dikarya</taxon>
        <taxon>Basidiomycota</taxon>
        <taxon>Agaricomycotina</taxon>
        <taxon>Agaricomycetes</taxon>
        <taxon>Agaricomycetidae</taxon>
        <taxon>Agaricales</taxon>
        <taxon>Marasmiineae</taxon>
        <taxon>Mycenaceae</taxon>
        <taxon>Favolaschia</taxon>
    </lineage>
</organism>
<name>A0AAW0BRI3_9AGAR</name>
<gene>
    <name evidence="1" type="ORF">R3P38DRAFT_3519103</name>
</gene>
<dbReference type="AlphaFoldDB" id="A0AAW0BRI3"/>
<dbReference type="EMBL" id="JAWWNJ010000028">
    <property type="protein sequence ID" value="KAK7028721.1"/>
    <property type="molecule type" value="Genomic_DNA"/>
</dbReference>
<accession>A0AAW0BRI3</accession>
<sequence length="662" mass="74943">MTTFNLKLVIGFSRPVAAAGWARGSLWESLVTLSARYTHHRVVVNAEMHPGLRVSNLDRLPIAIRRVAKALIAGRLSTETLQRFSELSQRPEINLDIFLPAFYVLLDPLRVPPIDALEDFDNDIYGLLLGVLIALQAMTAFEIPMDMFPDLWPRMSTWCDFLFAHEEFLSTALKLGSLDRFWLCLMTICGHISDHAPNRSIILSTPRFCVLAARAYRCFYQTSDFVTESAFYMICQTFIEGRVVLEEVLEGISGTVSDLAQLIMRQCEVGVPLNNPEPCLDMAPNKTAVLELAFQIVGNIDHVDGRSHAISSAPLCLALVPLGFIKTLIVALRGLSSRPLPDGYPGYSLALLVSIFERDVRQETLKTAVLEGLLDTLVAVSSRLDEEQLSSDVSHCLDWLILELLAPSTIYYDLVSEMQKSSLKISPEVIARTPSQNLATALQVFVRAIRERFQAFGSFESETTVRMSVCGNQESLDWRSRHRASCAQAQTQCLQLRRLYTRKEFGFLQFLLHKEYLNRKFDMAEDYVLAWAANPRARFFTLFNYRFVPVKVQRIQVADDSYPSGLDVHDAPGFMNRMVMRVPDGPTGCRDLIFTLGRENADVPEKLRNIAGRVIFLSPEEVREEVNQGMWGQWKEEGDDNLLRTMVMNIHRQCISRVEEDL</sequence>
<dbReference type="Proteomes" id="UP001362999">
    <property type="component" value="Unassembled WGS sequence"/>
</dbReference>
<reference evidence="1 2" key="1">
    <citation type="journal article" date="2024" name="J Genomics">
        <title>Draft genome sequencing and assembly of Favolaschia claudopus CIRM-BRFM 2984 isolated from oak limbs.</title>
        <authorList>
            <person name="Navarro D."/>
            <person name="Drula E."/>
            <person name="Chaduli D."/>
            <person name="Cazenave R."/>
            <person name="Ahrendt S."/>
            <person name="Wang J."/>
            <person name="Lipzen A."/>
            <person name="Daum C."/>
            <person name="Barry K."/>
            <person name="Grigoriev I.V."/>
            <person name="Favel A."/>
            <person name="Rosso M.N."/>
            <person name="Martin F."/>
        </authorList>
    </citation>
    <scope>NUCLEOTIDE SEQUENCE [LARGE SCALE GENOMIC DNA]</scope>
    <source>
        <strain evidence="1 2">CIRM-BRFM 2984</strain>
    </source>
</reference>